<comment type="similarity">
    <text evidence="3 12">Belongs to the glycosyltransferase 22 family.</text>
</comment>
<feature type="transmembrane region" description="Helical" evidence="12">
    <location>
        <begin position="138"/>
        <end position="157"/>
    </location>
</feature>
<evidence type="ECO:0000256" key="1">
    <source>
        <dbReference type="ARBA" id="ARBA00004477"/>
    </source>
</evidence>
<keyword evidence="7 12" id="KW-0256">Endoplasmic reticulum</keyword>
<comment type="pathway">
    <text evidence="2">Protein modification; protein glycosylation.</text>
</comment>
<dbReference type="InterPro" id="IPR005599">
    <property type="entry name" value="GPI_mannosylTrfase"/>
</dbReference>
<name>A0A0A9Z2E0_LYGHE</name>
<reference evidence="13" key="1">
    <citation type="journal article" date="2014" name="PLoS ONE">
        <title>Transcriptome-Based Identification of ABC Transporters in the Western Tarnished Plant Bug Lygus hesperus.</title>
        <authorList>
            <person name="Hull J.J."/>
            <person name="Chaney K."/>
            <person name="Geib S.M."/>
            <person name="Fabrick J.A."/>
            <person name="Brent C.S."/>
            <person name="Walsh D."/>
            <person name="Lavine L.C."/>
        </authorList>
    </citation>
    <scope>NUCLEOTIDE SEQUENCE</scope>
</reference>
<keyword evidence="4 12" id="KW-0328">Glycosyltransferase</keyword>
<evidence type="ECO:0000256" key="11">
    <source>
        <dbReference type="ARBA" id="ARBA00048899"/>
    </source>
</evidence>
<dbReference type="GO" id="GO:0005789">
    <property type="term" value="C:endoplasmic reticulum membrane"/>
    <property type="evidence" value="ECO:0007669"/>
    <property type="project" value="UniProtKB-SubCell"/>
</dbReference>
<evidence type="ECO:0000256" key="3">
    <source>
        <dbReference type="ARBA" id="ARBA00007063"/>
    </source>
</evidence>
<feature type="transmembrane region" description="Helical" evidence="12">
    <location>
        <begin position="335"/>
        <end position="357"/>
    </location>
</feature>
<proteinExistence type="inferred from homology"/>
<protein>
    <recommendedName>
        <fullName evidence="12">Mannosyltransferase</fullName>
        <ecNumber evidence="12">2.4.1.-</ecNumber>
    </recommendedName>
</protein>
<feature type="transmembrane region" description="Helical" evidence="12">
    <location>
        <begin position="280"/>
        <end position="297"/>
    </location>
</feature>
<feature type="transmembrane region" description="Helical" evidence="12">
    <location>
        <begin position="163"/>
        <end position="187"/>
    </location>
</feature>
<sequence>MDFAWIAAAVHLVVCPFTSHEEHFNMQAMHDILYHGSNLTQFDHIEFPGVILPQTFIGAIFISVLASPLNYIIENCGLPGITKYSAQLIVRASLGACVIGCLKLFQIAVKERFGKQVADWFMFMSCTQFHFMFYSTRAIPNIMVMPLVLLSFRYWLLEKYDTFMWIASASVIIFKFELIILFGLILMHEVFNHRISLKRLLYTVAPATAVFLAITVVVDSCMWQRFIWPEGEAFLKGLLGKHPHLGASPFLWYWYSALPRALGLSVFFIPFGVYLERRMIPLFAICTAFILMCSFHQHKELRYILYVFPILNVIASCGCNILWNGRQKSLIKWALSIGAAAHMIGNVIITITLLSIAHKNYPGGSAIQSFHNAILPEQNVHIYIDEVAVQSGVTRFTQTNDQWTYNTTGNINLETADVSEFTHLMIEARSKYSKNLKPFFKSHDIIDTVEGFSHIHVSYQTFPPFRIKTKPILSILQRMIPYKVATRQISGQSVISTGRVIDEEPWLDEPLEKLDSAYPVGNNKGYSQFSDTNVQNSVGDDFEFIADTEKAGDPLFESSLENLDSDKFDVDQSIEEETKKSTRALVDSLIRAKKLKSSMAPELKSSPIESVHKNSAVNETDREFHLSEYEKELRKDLTAVEEPLYDIETNIKVISTKMSRPKIKNRRTKTSSRAFDALQDVTPEEEGNKLLDNDGEDKSNILLNKRKNQVSKVETVQNDMVNEKIGSSEVGYSHNNALEVLKPRSISTSHGSRIPLQDLIAVPQHSNKISAAGGISNLGKNTDPSKLVEGVVVAEERIDKNVQQPDLKFLIETKRKKIYSQQKIVTGSSLDADSNYGKVREIDEDSRSKAYDNQLENALETKQSASGSVSTTRDGNNQVHLKVFEMIPAPETLDSKYKQINSLTSREVSVVGVVLPKTSSLQLRNEVEVNQPPAESTNVPNLRRSREDNVMIWWNIVDTLRDRDRGDTNSVNNNVAIIKNKLYDNTYDSESIKSTESSATKKIEPINS</sequence>
<dbReference type="EC" id="2.4.1.-" evidence="12"/>
<keyword evidence="6 12" id="KW-0812">Transmembrane</keyword>
<comment type="subcellular location">
    <subcellularLocation>
        <location evidence="1 12">Endoplasmic reticulum membrane</location>
        <topology evidence="1 12">Multi-pass membrane protein</topology>
    </subcellularLocation>
</comment>
<reference evidence="13" key="2">
    <citation type="submission" date="2014-07" db="EMBL/GenBank/DDBJ databases">
        <authorList>
            <person name="Hull J."/>
        </authorList>
    </citation>
    <scope>NUCLEOTIDE SEQUENCE</scope>
</reference>
<feature type="transmembrane region" description="Helical" evidence="12">
    <location>
        <begin position="199"/>
        <end position="218"/>
    </location>
</feature>
<evidence type="ECO:0000256" key="2">
    <source>
        <dbReference type="ARBA" id="ARBA00004922"/>
    </source>
</evidence>
<dbReference type="AlphaFoldDB" id="A0A0A9Z2E0"/>
<feature type="transmembrane region" description="Helical" evidence="12">
    <location>
        <begin position="252"/>
        <end position="273"/>
    </location>
</feature>
<comment type="catalytic activity">
    <reaction evidence="11">
        <text>an alpha-D-Man-(1-&gt;2)-alpha-D-Man-(1-&gt;2)-alpha-D-Man-(1-&gt;3)-[alpha-D-Man-(1-&gt;2)-alpha-D-Man-(1-&gt;3)-alpha-D-Man-(1-&gt;6)]-beta-D-Man-(1-&gt;4)-beta-D-GlcNAc-(1-&gt;4)-alpha-D-GlcNAc-diphospho-di-trans,poly-cis-dolichol + a di-trans,poly-cis-dolichyl beta-D-mannosyl phosphate = an alpha-D-Man-(1-&gt;2)-alpha-D-Man-(1-&gt;2)-alpha-D-Man-(1-&gt;3)-[alpha-D-Man-(1-&gt;2)-alpha-D-Man-(1-&gt;3)-[alpha-D-Man-(1-&gt;6)]-alpha-D-Man-(1-&gt;6)]-beta-D-Man-(1-&gt;4)-beta-D-GlcNAc-(1-&gt;4)-alpha-D-GlcNAc-diphospho-di-trans,poly-cis-dolichol + a di-trans,poly-cis-dolichyl phosphate + H(+)</text>
        <dbReference type="Rhea" id="RHEA:29535"/>
        <dbReference type="Rhea" id="RHEA-COMP:19498"/>
        <dbReference type="Rhea" id="RHEA-COMP:19501"/>
        <dbReference type="Rhea" id="RHEA-COMP:19518"/>
        <dbReference type="Rhea" id="RHEA-COMP:19519"/>
        <dbReference type="ChEBI" id="CHEBI:15378"/>
        <dbReference type="ChEBI" id="CHEBI:57683"/>
        <dbReference type="ChEBI" id="CHEBI:58211"/>
        <dbReference type="ChEBI" id="CHEBI:132517"/>
        <dbReference type="ChEBI" id="CHEBI:132519"/>
        <dbReference type="EC" id="2.4.1.260"/>
    </reaction>
    <physiologicalReaction direction="left-to-right" evidence="11">
        <dbReference type="Rhea" id="RHEA:29536"/>
    </physiologicalReaction>
</comment>
<evidence type="ECO:0000256" key="6">
    <source>
        <dbReference type="ARBA" id="ARBA00022692"/>
    </source>
</evidence>
<evidence type="ECO:0000256" key="12">
    <source>
        <dbReference type="RuleBase" id="RU363075"/>
    </source>
</evidence>
<evidence type="ECO:0000256" key="5">
    <source>
        <dbReference type="ARBA" id="ARBA00022679"/>
    </source>
</evidence>
<evidence type="ECO:0000256" key="7">
    <source>
        <dbReference type="ARBA" id="ARBA00022824"/>
    </source>
</evidence>
<dbReference type="Pfam" id="PF03901">
    <property type="entry name" value="Glyco_transf_22"/>
    <property type="match status" value="1"/>
</dbReference>
<dbReference type="PANTHER" id="PTHR22760:SF1">
    <property type="entry name" value="DOL-P-MAN:MAN(7)GLCNAC(2)-PP-DOL ALPHA-1,6-MANNOSYLTRANSFERASE"/>
    <property type="match status" value="1"/>
</dbReference>
<feature type="transmembrane region" description="Helical" evidence="12">
    <location>
        <begin position="50"/>
        <end position="73"/>
    </location>
</feature>
<keyword evidence="5 13" id="KW-0808">Transferase</keyword>
<evidence type="ECO:0000256" key="4">
    <source>
        <dbReference type="ARBA" id="ARBA00022676"/>
    </source>
</evidence>
<dbReference type="EMBL" id="GBHO01006091">
    <property type="protein sequence ID" value="JAG37513.1"/>
    <property type="molecule type" value="Transcribed_RNA"/>
</dbReference>
<accession>A0A0A9Z2E0</accession>
<dbReference type="GO" id="GO:0052917">
    <property type="term" value="F:dol-P-Man:Man(7)GlcNAc(2)-PP-Dol alpha-1,6-mannosyltransferase activity"/>
    <property type="evidence" value="ECO:0007669"/>
    <property type="project" value="UniProtKB-EC"/>
</dbReference>
<evidence type="ECO:0000313" key="13">
    <source>
        <dbReference type="EMBL" id="JAG37513.1"/>
    </source>
</evidence>
<feature type="transmembrane region" description="Helical" evidence="12">
    <location>
        <begin position="303"/>
        <end position="323"/>
    </location>
</feature>
<evidence type="ECO:0000256" key="9">
    <source>
        <dbReference type="ARBA" id="ARBA00023136"/>
    </source>
</evidence>
<dbReference type="GO" id="GO:0006487">
    <property type="term" value="P:protein N-linked glycosylation"/>
    <property type="evidence" value="ECO:0007669"/>
    <property type="project" value="TreeGrafter"/>
</dbReference>
<gene>
    <name evidence="13" type="ORF">CM83_25537</name>
</gene>
<keyword evidence="8 12" id="KW-1133">Transmembrane helix</keyword>
<organism evidence="13">
    <name type="scientific">Lygus hesperus</name>
    <name type="common">Western plant bug</name>
    <dbReference type="NCBI Taxonomy" id="30085"/>
    <lineage>
        <taxon>Eukaryota</taxon>
        <taxon>Metazoa</taxon>
        <taxon>Ecdysozoa</taxon>
        <taxon>Arthropoda</taxon>
        <taxon>Hexapoda</taxon>
        <taxon>Insecta</taxon>
        <taxon>Pterygota</taxon>
        <taxon>Neoptera</taxon>
        <taxon>Paraneoptera</taxon>
        <taxon>Hemiptera</taxon>
        <taxon>Heteroptera</taxon>
        <taxon>Panheteroptera</taxon>
        <taxon>Cimicomorpha</taxon>
        <taxon>Miridae</taxon>
        <taxon>Mirini</taxon>
        <taxon>Lygus</taxon>
    </lineage>
</organism>
<dbReference type="UniPathway" id="UPA00378"/>
<comment type="function">
    <text evidence="10">Mannosyltransferase that operates in the biosynthetic pathway of dolichol-linked oligosaccharides, the glycan precursors employed in protein asparagine (N)-glycosylation. The assembly of dolichol-linked oligosaccharides begins on the cytosolic side of the endoplasmic reticulum membrane and finishes in its lumen. The sequential addition of sugars to dolichol pyrophosphate produces dolichol-linked oligosaccharides containing fourteen sugars, including two GlcNAcs, nine mannoses and three glucoses. Once assembled, the oligosaccharide is transferred from the lipid to nascent proteins by oligosaccharyltransferases. In the lumen of the endoplasmic reticulum, adds the eighth mannose residue in an alpha-1,6 linkage onto Man(7)GlcNAc(2)-PP-dolichol to produce Man(8)GlcNAc(2)-PP-dolichol.</text>
</comment>
<evidence type="ECO:0000256" key="8">
    <source>
        <dbReference type="ARBA" id="ARBA00022989"/>
    </source>
</evidence>
<evidence type="ECO:0000256" key="10">
    <source>
        <dbReference type="ARBA" id="ARBA00044721"/>
    </source>
</evidence>
<dbReference type="PANTHER" id="PTHR22760">
    <property type="entry name" value="GLYCOSYLTRANSFERASE"/>
    <property type="match status" value="1"/>
</dbReference>
<keyword evidence="9 12" id="KW-0472">Membrane</keyword>